<dbReference type="Proteomes" id="UP001221757">
    <property type="component" value="Unassembled WGS sequence"/>
</dbReference>
<protein>
    <submittedName>
        <fullName evidence="2">Uncharacterized protein</fullName>
    </submittedName>
</protein>
<comment type="caution">
    <text evidence="2">The sequence shown here is derived from an EMBL/GenBank/DDBJ whole genome shotgun (WGS) entry which is preliminary data.</text>
</comment>
<evidence type="ECO:0000256" key="1">
    <source>
        <dbReference type="SAM" id="SignalP"/>
    </source>
</evidence>
<evidence type="ECO:0000313" key="2">
    <source>
        <dbReference type="EMBL" id="KAJ7694863.1"/>
    </source>
</evidence>
<keyword evidence="1" id="KW-0732">Signal</keyword>
<dbReference type="EMBL" id="JARKIE010000040">
    <property type="protein sequence ID" value="KAJ7694863.1"/>
    <property type="molecule type" value="Genomic_DNA"/>
</dbReference>
<dbReference type="AlphaFoldDB" id="A0AAD7DNP9"/>
<organism evidence="2 3">
    <name type="scientific">Mycena rosella</name>
    <name type="common">Pink bonnet</name>
    <name type="synonym">Agaricus rosellus</name>
    <dbReference type="NCBI Taxonomy" id="1033263"/>
    <lineage>
        <taxon>Eukaryota</taxon>
        <taxon>Fungi</taxon>
        <taxon>Dikarya</taxon>
        <taxon>Basidiomycota</taxon>
        <taxon>Agaricomycotina</taxon>
        <taxon>Agaricomycetes</taxon>
        <taxon>Agaricomycetidae</taxon>
        <taxon>Agaricales</taxon>
        <taxon>Marasmiineae</taxon>
        <taxon>Mycenaceae</taxon>
        <taxon>Mycena</taxon>
    </lineage>
</organism>
<keyword evidence="3" id="KW-1185">Reference proteome</keyword>
<feature type="signal peptide" evidence="1">
    <location>
        <begin position="1"/>
        <end position="28"/>
    </location>
</feature>
<gene>
    <name evidence="2" type="ORF">B0H17DRAFT_1131796</name>
</gene>
<name>A0AAD7DNP9_MYCRO</name>
<reference evidence="2" key="1">
    <citation type="submission" date="2023-03" db="EMBL/GenBank/DDBJ databases">
        <title>Massive genome expansion in bonnet fungi (Mycena s.s.) driven by repeated elements and novel gene families across ecological guilds.</title>
        <authorList>
            <consortium name="Lawrence Berkeley National Laboratory"/>
            <person name="Harder C.B."/>
            <person name="Miyauchi S."/>
            <person name="Viragh M."/>
            <person name="Kuo A."/>
            <person name="Thoen E."/>
            <person name="Andreopoulos B."/>
            <person name="Lu D."/>
            <person name="Skrede I."/>
            <person name="Drula E."/>
            <person name="Henrissat B."/>
            <person name="Morin E."/>
            <person name="Kohler A."/>
            <person name="Barry K."/>
            <person name="LaButti K."/>
            <person name="Morin E."/>
            <person name="Salamov A."/>
            <person name="Lipzen A."/>
            <person name="Mereny Z."/>
            <person name="Hegedus B."/>
            <person name="Baldrian P."/>
            <person name="Stursova M."/>
            <person name="Weitz H."/>
            <person name="Taylor A."/>
            <person name="Grigoriev I.V."/>
            <person name="Nagy L.G."/>
            <person name="Martin F."/>
            <person name="Kauserud H."/>
        </authorList>
    </citation>
    <scope>NUCLEOTIDE SEQUENCE</scope>
    <source>
        <strain evidence="2">CBHHK067</strain>
    </source>
</reference>
<evidence type="ECO:0000313" key="3">
    <source>
        <dbReference type="Proteomes" id="UP001221757"/>
    </source>
</evidence>
<feature type="chain" id="PRO_5041898883" evidence="1">
    <location>
        <begin position="29"/>
        <end position="240"/>
    </location>
</feature>
<sequence>MVVGATVGRVSLAAFLLHFLNMDSNSMAKCTSLCESPYFSTEATLLVNSLIDHSSTFLVGTFLRNSTCTPAYTYSALDTRVNTKRWTYQRAGRWRGKQGDNGVKEIFGGPLRALRGSKEVREFSLYCLGTGMPVISQPFAIRGLIYFMRSAWVIEGGGKSVVGGGEGSRTSAIGADGLGYLRGGGLGKGSAFIVLARARASTSEWTLDTGRQFEEGVSGHIPVFNFGLKGKTNCISSDAI</sequence>
<accession>A0AAD7DNP9</accession>
<proteinExistence type="predicted"/>